<dbReference type="AlphaFoldDB" id="A0A1J6IRS8"/>
<protein>
    <submittedName>
        <fullName evidence="7">Thioredoxin m-type, chloroplastic</fullName>
    </submittedName>
</protein>
<keyword evidence="1" id="KW-0813">Transport</keyword>
<evidence type="ECO:0000256" key="4">
    <source>
        <dbReference type="ARBA" id="ARBA00023157"/>
    </source>
</evidence>
<name>A0A1J6IRS8_NICAT</name>
<evidence type="ECO:0000313" key="7">
    <source>
        <dbReference type="EMBL" id="OIT00423.1"/>
    </source>
</evidence>
<dbReference type="Proteomes" id="UP000187609">
    <property type="component" value="Unassembled WGS sequence"/>
</dbReference>
<keyword evidence="4" id="KW-1015">Disulfide bond</keyword>
<keyword evidence="2" id="KW-0809">Transit peptide</keyword>
<keyword evidence="9" id="KW-1185">Reference proteome</keyword>
<dbReference type="EMBL" id="MJEQ01037189">
    <property type="protein sequence ID" value="OIT00423.1"/>
    <property type="molecule type" value="Genomic_DNA"/>
</dbReference>
<dbReference type="Gene3D" id="3.40.30.10">
    <property type="entry name" value="Glutaredoxin"/>
    <property type="match status" value="1"/>
</dbReference>
<keyword evidence="5" id="KW-0676">Redox-active center</keyword>
<dbReference type="Pfam" id="PF00085">
    <property type="entry name" value="Thioredoxin"/>
    <property type="match status" value="1"/>
</dbReference>
<dbReference type="OMA" id="KHRETRF"/>
<gene>
    <name evidence="7" type="primary">TRXM_0</name>
    <name evidence="8" type="synonym">TRXM_2</name>
    <name evidence="7" type="ORF">A4A49_27998</name>
    <name evidence="8" type="ORF">A4A49_42454</name>
</gene>
<dbReference type="InterPro" id="IPR036249">
    <property type="entry name" value="Thioredoxin-like_sf"/>
</dbReference>
<dbReference type="InterPro" id="IPR013766">
    <property type="entry name" value="Thioredoxin_domain"/>
</dbReference>
<dbReference type="GO" id="GO:0008047">
    <property type="term" value="F:enzyme activator activity"/>
    <property type="evidence" value="ECO:0007669"/>
    <property type="project" value="UniProtKB-ARBA"/>
</dbReference>
<evidence type="ECO:0000256" key="2">
    <source>
        <dbReference type="ARBA" id="ARBA00022946"/>
    </source>
</evidence>
<dbReference type="PANTHER" id="PTHR45663:SF16">
    <property type="entry name" value="THIOREDOXIN M4, CHLOROPLASTIC"/>
    <property type="match status" value="1"/>
</dbReference>
<dbReference type="PRINTS" id="PR00421">
    <property type="entry name" value="THIOREDOXIN"/>
</dbReference>
<dbReference type="PROSITE" id="PS51352">
    <property type="entry name" value="THIOREDOXIN_2"/>
    <property type="match status" value="1"/>
</dbReference>
<evidence type="ECO:0000256" key="3">
    <source>
        <dbReference type="ARBA" id="ARBA00022982"/>
    </source>
</evidence>
<feature type="domain" description="Thioredoxin" evidence="6">
    <location>
        <begin position="14"/>
        <end position="149"/>
    </location>
</feature>
<dbReference type="InterPro" id="IPR005746">
    <property type="entry name" value="Thioredoxin"/>
</dbReference>
<evidence type="ECO:0000313" key="8">
    <source>
        <dbReference type="EMBL" id="OIT19243.1"/>
    </source>
</evidence>
<dbReference type="GO" id="GO:0005737">
    <property type="term" value="C:cytoplasm"/>
    <property type="evidence" value="ECO:0007669"/>
    <property type="project" value="TreeGrafter"/>
</dbReference>
<dbReference type="NCBIfam" id="TIGR01068">
    <property type="entry name" value="thioredoxin"/>
    <property type="match status" value="1"/>
</dbReference>
<dbReference type="STRING" id="49451.A0A1J6IRS8"/>
<evidence type="ECO:0000259" key="6">
    <source>
        <dbReference type="PROSITE" id="PS51352"/>
    </source>
</evidence>
<dbReference type="FunFam" id="3.40.30.10:FF:000001">
    <property type="entry name" value="Thioredoxin"/>
    <property type="match status" value="1"/>
</dbReference>
<dbReference type="PANTHER" id="PTHR45663">
    <property type="entry name" value="GEO12009P1"/>
    <property type="match status" value="1"/>
</dbReference>
<dbReference type="SUPFAM" id="SSF52833">
    <property type="entry name" value="Thioredoxin-like"/>
    <property type="match status" value="1"/>
</dbReference>
<dbReference type="SMR" id="A0A1J6IRS8"/>
<dbReference type="Gramene" id="OIT19243">
    <property type="protein sequence ID" value="OIT19243"/>
    <property type="gene ID" value="A4A49_42454"/>
</dbReference>
<dbReference type="Gramene" id="OIT00423">
    <property type="protein sequence ID" value="OIT00423"/>
    <property type="gene ID" value="A4A49_27998"/>
</dbReference>
<evidence type="ECO:0000313" key="9">
    <source>
        <dbReference type="Proteomes" id="UP000187609"/>
    </source>
</evidence>
<evidence type="ECO:0000256" key="1">
    <source>
        <dbReference type="ARBA" id="ARBA00022448"/>
    </source>
</evidence>
<organism evidence="7 9">
    <name type="scientific">Nicotiana attenuata</name>
    <name type="common">Coyote tobacco</name>
    <dbReference type="NCBI Taxonomy" id="49451"/>
    <lineage>
        <taxon>Eukaryota</taxon>
        <taxon>Viridiplantae</taxon>
        <taxon>Streptophyta</taxon>
        <taxon>Embryophyta</taxon>
        <taxon>Tracheophyta</taxon>
        <taxon>Spermatophyta</taxon>
        <taxon>Magnoliopsida</taxon>
        <taxon>eudicotyledons</taxon>
        <taxon>Gunneridae</taxon>
        <taxon>Pentapetalae</taxon>
        <taxon>asterids</taxon>
        <taxon>lamiids</taxon>
        <taxon>Solanales</taxon>
        <taxon>Solanaceae</taxon>
        <taxon>Nicotianoideae</taxon>
        <taxon>Nicotianeae</taxon>
        <taxon>Nicotiana</taxon>
    </lineage>
</organism>
<dbReference type="EMBL" id="MJEQ01008691">
    <property type="protein sequence ID" value="OIT19243.1"/>
    <property type="molecule type" value="Genomic_DNA"/>
</dbReference>
<dbReference type="CDD" id="cd02947">
    <property type="entry name" value="TRX_family"/>
    <property type="match status" value="1"/>
</dbReference>
<keyword evidence="3" id="KW-0249">Electron transport</keyword>
<reference evidence="7 9" key="1">
    <citation type="submission" date="2016-11" db="EMBL/GenBank/DDBJ databases">
        <title>The genome of Nicotiana attenuata.</title>
        <authorList>
            <person name="Xu S."/>
            <person name="Brockmoeller T."/>
            <person name="Gaquerel E."/>
            <person name="Navarro A."/>
            <person name="Kuhl H."/>
            <person name="Gase K."/>
            <person name="Ling Z."/>
            <person name="Zhou W."/>
            <person name="Kreitzer C."/>
            <person name="Stanke M."/>
            <person name="Tang H."/>
            <person name="Lyons E."/>
            <person name="Pandey P."/>
            <person name="Pandey S.P."/>
            <person name="Timmermann B."/>
            <person name="Baldwin I.T."/>
        </authorList>
    </citation>
    <scope>NUCLEOTIDE SEQUENCE [LARGE SCALE GENOMIC DNA]</scope>
    <source>
        <strain evidence="9">cv. UT</strain>
        <strain evidence="7">UT</strain>
        <tissue evidence="7">Leaves</tissue>
    </source>
</reference>
<dbReference type="InterPro" id="IPR017937">
    <property type="entry name" value="Thioredoxin_CS"/>
</dbReference>
<accession>A0A1J6IRS8</accession>
<proteinExistence type="predicted"/>
<dbReference type="PROSITE" id="PS00194">
    <property type="entry name" value="THIOREDOXIN_1"/>
    <property type="match status" value="1"/>
</dbReference>
<dbReference type="GO" id="GO:0015035">
    <property type="term" value="F:protein-disulfide reductase activity"/>
    <property type="evidence" value="ECO:0007669"/>
    <property type="project" value="InterPro"/>
</dbReference>
<sequence>MEKKTLMRCGAGLAQYASCLESIAFAPSPSSSGSFIGLTRFFEIAVGAVNDQTWKSLVVESDIPVLVEFWAPWCGPCRMIHPVIDELAKEYAGKLKFFKLNTDESPSTATELGIRSIPTVMIFKNGEKKDAVIGAVPKSTLTTCIEKFL</sequence>
<comment type="caution">
    <text evidence="7">The sequence shown here is derived from an EMBL/GenBank/DDBJ whole genome shotgun (WGS) entry which is preliminary data.</text>
</comment>
<evidence type="ECO:0000256" key="5">
    <source>
        <dbReference type="ARBA" id="ARBA00023284"/>
    </source>
</evidence>